<feature type="compositionally biased region" description="Basic and acidic residues" evidence="1">
    <location>
        <begin position="50"/>
        <end position="61"/>
    </location>
</feature>
<accession>A0A448X578</accession>
<protein>
    <submittedName>
        <fullName evidence="2">Uncharacterized protein</fullName>
    </submittedName>
</protein>
<comment type="caution">
    <text evidence="2">The sequence shown here is derived from an EMBL/GenBank/DDBJ whole genome shotgun (WGS) entry which is preliminary data.</text>
</comment>
<gene>
    <name evidence="2" type="ORF">PXEA_LOCUS21852</name>
</gene>
<proteinExistence type="predicted"/>
<feature type="region of interest" description="Disordered" evidence="1">
    <location>
        <begin position="32"/>
        <end position="61"/>
    </location>
</feature>
<feature type="compositionally biased region" description="Basic and acidic residues" evidence="1">
    <location>
        <begin position="32"/>
        <end position="43"/>
    </location>
</feature>
<dbReference type="Proteomes" id="UP000784294">
    <property type="component" value="Unassembled WGS sequence"/>
</dbReference>
<dbReference type="AlphaFoldDB" id="A0A448X578"/>
<keyword evidence="3" id="KW-1185">Reference proteome</keyword>
<organism evidence="2 3">
    <name type="scientific">Protopolystoma xenopodis</name>
    <dbReference type="NCBI Taxonomy" id="117903"/>
    <lineage>
        <taxon>Eukaryota</taxon>
        <taxon>Metazoa</taxon>
        <taxon>Spiralia</taxon>
        <taxon>Lophotrochozoa</taxon>
        <taxon>Platyhelminthes</taxon>
        <taxon>Monogenea</taxon>
        <taxon>Polyopisthocotylea</taxon>
        <taxon>Polystomatidea</taxon>
        <taxon>Polystomatidae</taxon>
        <taxon>Protopolystoma</taxon>
    </lineage>
</organism>
<evidence type="ECO:0000256" key="1">
    <source>
        <dbReference type="SAM" id="MobiDB-lite"/>
    </source>
</evidence>
<name>A0A448X578_9PLAT</name>
<evidence type="ECO:0000313" key="2">
    <source>
        <dbReference type="EMBL" id="VEL28412.1"/>
    </source>
</evidence>
<sequence>MACSCVFLLNGKKRLIRIRYSSQIAQHRALRRQESEAASRKANEQFADMEQQKVARARESTRRIREAGKLHLQRMRTDRARLEANRLHSLHEKEARLEALRDTVCFLL</sequence>
<dbReference type="EMBL" id="CAAALY010094942">
    <property type="protein sequence ID" value="VEL28412.1"/>
    <property type="molecule type" value="Genomic_DNA"/>
</dbReference>
<evidence type="ECO:0000313" key="3">
    <source>
        <dbReference type="Proteomes" id="UP000784294"/>
    </source>
</evidence>
<reference evidence="2" key="1">
    <citation type="submission" date="2018-11" db="EMBL/GenBank/DDBJ databases">
        <authorList>
            <consortium name="Pathogen Informatics"/>
        </authorList>
    </citation>
    <scope>NUCLEOTIDE SEQUENCE</scope>
</reference>